<dbReference type="GO" id="GO:0006999">
    <property type="term" value="P:nuclear pore organization"/>
    <property type="evidence" value="ECO:0007669"/>
    <property type="project" value="TreeGrafter"/>
</dbReference>
<keyword evidence="7 8" id="KW-0539">Nucleus</keyword>
<evidence type="ECO:0000256" key="5">
    <source>
        <dbReference type="ARBA" id="ARBA00023010"/>
    </source>
</evidence>
<evidence type="ECO:0000256" key="2">
    <source>
        <dbReference type="ARBA" id="ARBA00022448"/>
    </source>
</evidence>
<evidence type="ECO:0000256" key="7">
    <source>
        <dbReference type="ARBA" id="ARBA00023242"/>
    </source>
</evidence>
<dbReference type="OrthoDB" id="1733656at2759"/>
<dbReference type="STRING" id="984485.A0A1E4RSN6"/>
<dbReference type="InterPro" id="IPR012677">
    <property type="entry name" value="Nucleotide-bd_a/b_plait_sf"/>
</dbReference>
<dbReference type="GeneID" id="30997221"/>
<feature type="domain" description="RRM Nup35-type" evidence="10">
    <location>
        <begin position="244"/>
        <end position="350"/>
    </location>
</feature>
<reference evidence="12" key="1">
    <citation type="submission" date="2016-05" db="EMBL/GenBank/DDBJ databases">
        <title>Comparative genomics of biotechnologically important yeasts.</title>
        <authorList>
            <consortium name="DOE Joint Genome Institute"/>
            <person name="Riley R."/>
            <person name="Haridas S."/>
            <person name="Wolfe K.H."/>
            <person name="Lopes M.R."/>
            <person name="Hittinger C.T."/>
            <person name="Goker M."/>
            <person name="Salamov A."/>
            <person name="Wisecaver J."/>
            <person name="Long T.M."/>
            <person name="Aerts A.L."/>
            <person name="Barry K."/>
            <person name="Choi C."/>
            <person name="Clum A."/>
            <person name="Coughlan A.Y."/>
            <person name="Deshpande S."/>
            <person name="Douglass A.P."/>
            <person name="Hanson S.J."/>
            <person name="Klenk H.-P."/>
            <person name="Labutti K."/>
            <person name="Lapidus A."/>
            <person name="Lindquist E."/>
            <person name="Lipzen A."/>
            <person name="Meier-Kolthoff J.P."/>
            <person name="Ohm R.A."/>
            <person name="Otillar R.P."/>
            <person name="Pangilinan J."/>
            <person name="Peng Y."/>
            <person name="Rokas A."/>
            <person name="Rosa C.A."/>
            <person name="Scheuner C."/>
            <person name="Sibirny A.A."/>
            <person name="Slot J.C."/>
            <person name="Stielow J.B."/>
            <person name="Sun H."/>
            <person name="Kurtzman C.P."/>
            <person name="Blackwell M."/>
            <person name="Grigoriev I.V."/>
            <person name="Jeffries T.W."/>
        </authorList>
    </citation>
    <scope>NUCLEOTIDE SEQUENCE [LARGE SCALE GENOMIC DNA]</scope>
    <source>
        <strain evidence="12">NRRL Y-1933</strain>
    </source>
</reference>
<dbReference type="InterPro" id="IPR035979">
    <property type="entry name" value="RBD_domain_sf"/>
</dbReference>
<feature type="compositionally biased region" description="Low complexity" evidence="9">
    <location>
        <begin position="31"/>
        <end position="43"/>
    </location>
</feature>
<evidence type="ECO:0000313" key="12">
    <source>
        <dbReference type="Proteomes" id="UP000095085"/>
    </source>
</evidence>
<feature type="region of interest" description="Disordered" evidence="9">
    <location>
        <begin position="31"/>
        <end position="51"/>
    </location>
</feature>
<dbReference type="GO" id="GO:0017056">
    <property type="term" value="F:structural constituent of nuclear pore"/>
    <property type="evidence" value="ECO:0007669"/>
    <property type="project" value="TreeGrafter"/>
</dbReference>
<dbReference type="PROSITE" id="PS51472">
    <property type="entry name" value="RRM_NUP35"/>
    <property type="match status" value="1"/>
</dbReference>
<keyword evidence="6 8" id="KW-0906">Nuclear pore complex</keyword>
<organism evidence="11 12">
    <name type="scientific">Hyphopichia burtonii NRRL Y-1933</name>
    <dbReference type="NCBI Taxonomy" id="984485"/>
    <lineage>
        <taxon>Eukaryota</taxon>
        <taxon>Fungi</taxon>
        <taxon>Dikarya</taxon>
        <taxon>Ascomycota</taxon>
        <taxon>Saccharomycotina</taxon>
        <taxon>Pichiomycetes</taxon>
        <taxon>Debaryomycetaceae</taxon>
        <taxon>Hyphopichia</taxon>
    </lineage>
</organism>
<dbReference type="CDD" id="cd12721">
    <property type="entry name" value="RRM_Nup53p_fungi"/>
    <property type="match status" value="1"/>
</dbReference>
<protein>
    <submittedName>
        <fullName evidence="11">MPPN-domain-containing protein</fullName>
    </submittedName>
</protein>
<evidence type="ECO:0000256" key="4">
    <source>
        <dbReference type="ARBA" id="ARBA00022927"/>
    </source>
</evidence>
<feature type="region of interest" description="Disordered" evidence="9">
    <location>
        <begin position="65"/>
        <end position="104"/>
    </location>
</feature>
<accession>A0A1E4RSN6</accession>
<dbReference type="GO" id="GO:0003676">
    <property type="term" value="F:nucleic acid binding"/>
    <property type="evidence" value="ECO:0007669"/>
    <property type="project" value="InterPro"/>
</dbReference>
<dbReference type="GO" id="GO:0006607">
    <property type="term" value="P:NLS-bearing protein import into nucleus"/>
    <property type="evidence" value="ECO:0007669"/>
    <property type="project" value="TreeGrafter"/>
</dbReference>
<evidence type="ECO:0000256" key="9">
    <source>
        <dbReference type="SAM" id="MobiDB-lite"/>
    </source>
</evidence>
<keyword evidence="5" id="KW-0811">Translocation</keyword>
<evidence type="ECO:0000256" key="1">
    <source>
        <dbReference type="ARBA" id="ARBA00004567"/>
    </source>
</evidence>
<sequence length="442" mass="47707">MSGLFGNSSGSGGTATQSLLFGGVGSAGANNASNSHGTGSTSAPQHNANGPIWFEHTKKRTITNHLVPKRKSAFQSTSASSTNGDSKNDKSNRGESKNSVKSLLDTDASNEYNLVSFGSKQRKSITTGSGISDFDISSGDLLKYHDTVNETINEEFPLYNNNEDLPPSRSIFDLNDEVLISLNRPSSQHPDSFINKDPKNYNNVFTNKGSTDLVAIENNDAKQAGATSATANGKASSSSSNPLNHGETAILVFGYPEAMANQVILHFLELGNVLEDFEINKSASKGAGNSLINQTLDNNKLIAPIFSGESWVKITYDNPSSAIDALQENGTVFNGHLLGVIPYTRNAIEKLQKRKLTENEDIGGDFELRRLLDKSKKLDTIGNPGESSDIQGAYVKRLDIKDGSGLFLKANDPTKPEVDKKNDEKLGIWGKTLKFFFGFNEL</sequence>
<dbReference type="InterPro" id="IPR007846">
    <property type="entry name" value="RRM_NUP35_dom"/>
</dbReference>
<keyword evidence="12" id="KW-1185">Reference proteome</keyword>
<evidence type="ECO:0000256" key="6">
    <source>
        <dbReference type="ARBA" id="ARBA00023132"/>
    </source>
</evidence>
<dbReference type="PANTHER" id="PTHR21527:SF6">
    <property type="entry name" value="NUCLEOPORIN NUP35"/>
    <property type="match status" value="1"/>
</dbReference>
<dbReference type="Pfam" id="PF05172">
    <property type="entry name" value="RRM_Nup35"/>
    <property type="match status" value="1"/>
</dbReference>
<dbReference type="Proteomes" id="UP000095085">
    <property type="component" value="Unassembled WGS sequence"/>
</dbReference>
<dbReference type="GO" id="GO:0044613">
    <property type="term" value="C:nuclear pore central transport channel"/>
    <property type="evidence" value="ECO:0007669"/>
    <property type="project" value="TreeGrafter"/>
</dbReference>
<proteinExistence type="predicted"/>
<gene>
    <name evidence="11" type="ORF">HYPBUDRAFT_164650</name>
</gene>
<dbReference type="Gene3D" id="3.30.70.330">
    <property type="match status" value="1"/>
</dbReference>
<dbReference type="PANTHER" id="PTHR21527">
    <property type="entry name" value="NUCLEOPORIN NUP35"/>
    <property type="match status" value="1"/>
</dbReference>
<evidence type="ECO:0000256" key="8">
    <source>
        <dbReference type="PROSITE-ProRule" id="PRU00804"/>
    </source>
</evidence>
<feature type="compositionally biased region" description="Polar residues" evidence="9">
    <location>
        <begin position="73"/>
        <end position="85"/>
    </location>
</feature>
<evidence type="ECO:0000259" key="10">
    <source>
        <dbReference type="PROSITE" id="PS51472"/>
    </source>
</evidence>
<evidence type="ECO:0000313" key="11">
    <source>
        <dbReference type="EMBL" id="ODV70075.1"/>
    </source>
</evidence>
<dbReference type="GO" id="GO:0051028">
    <property type="term" value="P:mRNA transport"/>
    <property type="evidence" value="ECO:0007669"/>
    <property type="project" value="UniProtKB-UniRule"/>
</dbReference>
<keyword evidence="2 8" id="KW-0813">Transport</keyword>
<dbReference type="GO" id="GO:0005543">
    <property type="term" value="F:phospholipid binding"/>
    <property type="evidence" value="ECO:0007669"/>
    <property type="project" value="TreeGrafter"/>
</dbReference>
<dbReference type="EMBL" id="KV454538">
    <property type="protein sequence ID" value="ODV70075.1"/>
    <property type="molecule type" value="Genomic_DNA"/>
</dbReference>
<dbReference type="AlphaFoldDB" id="A0A1E4RSN6"/>
<keyword evidence="3 8" id="KW-0509">mRNA transport</keyword>
<keyword evidence="4" id="KW-0653">Protein transport</keyword>
<comment type="subcellular location">
    <subcellularLocation>
        <location evidence="1">Nucleus</location>
        <location evidence="1">Nuclear pore complex</location>
    </subcellularLocation>
</comment>
<feature type="compositionally biased region" description="Basic and acidic residues" evidence="9">
    <location>
        <begin position="86"/>
        <end position="98"/>
    </location>
</feature>
<dbReference type="SUPFAM" id="SSF54928">
    <property type="entry name" value="RNA-binding domain, RBD"/>
    <property type="match status" value="1"/>
</dbReference>
<evidence type="ECO:0000256" key="3">
    <source>
        <dbReference type="ARBA" id="ARBA00022816"/>
    </source>
</evidence>
<dbReference type="RefSeq" id="XP_020079142.1">
    <property type="nucleotide sequence ID" value="XM_020222672.1"/>
</dbReference>
<name>A0A1E4RSN6_9ASCO</name>
<dbReference type="GO" id="GO:0044615">
    <property type="term" value="C:nuclear pore nuclear basket"/>
    <property type="evidence" value="ECO:0007669"/>
    <property type="project" value="TreeGrafter"/>
</dbReference>